<evidence type="ECO:0000313" key="2">
    <source>
        <dbReference type="EMBL" id="ADN01636.1"/>
    </source>
</evidence>
<dbReference type="KEGG" id="sta:STHERM_c06770"/>
<dbReference type="HOGENOM" id="CLU_1440243_0_0_12"/>
<dbReference type="Gene3D" id="3.30.565.10">
    <property type="entry name" value="Histidine kinase-like ATPase, C-terminal domain"/>
    <property type="match status" value="1"/>
</dbReference>
<accession>E0RR58</accession>
<dbReference type="InterPro" id="IPR036890">
    <property type="entry name" value="HATPase_C_sf"/>
</dbReference>
<dbReference type="CDD" id="cd16936">
    <property type="entry name" value="HATPase_RsbW-like"/>
    <property type="match status" value="1"/>
</dbReference>
<dbReference type="eggNOG" id="COG2172">
    <property type="taxonomic scope" value="Bacteria"/>
</dbReference>
<organism evidence="2 3">
    <name type="scientific">Winmispira thermophila (strain ATCC 49972 / DSM 6192 / RI 19.B1)</name>
    <name type="common">Spirochaeta thermophila</name>
    <dbReference type="NCBI Taxonomy" id="665571"/>
    <lineage>
        <taxon>Bacteria</taxon>
        <taxon>Pseudomonadati</taxon>
        <taxon>Spirochaetota</taxon>
        <taxon>Spirochaetia</taxon>
        <taxon>Winmispirales</taxon>
        <taxon>Winmispiraceae</taxon>
        <taxon>Winmispira</taxon>
    </lineage>
</organism>
<dbReference type="SUPFAM" id="SSF55874">
    <property type="entry name" value="ATPase domain of HSP90 chaperone/DNA topoisomerase II/histidine kinase"/>
    <property type="match status" value="1"/>
</dbReference>
<reference evidence="2 3" key="2">
    <citation type="journal article" date="2010" name="J. Bacteriol.">
        <title>Genome sequence of the polysaccharide-degrading, thermophilic anaerobe Spirochaeta thermophila DSM 6192.</title>
        <authorList>
            <person name="Angelov A."/>
            <person name="Liebl S."/>
            <person name="Ballschmiter M."/>
            <person name="Bomeke M."/>
            <person name="Lehmann R."/>
            <person name="Liesegang H."/>
            <person name="Daniel R."/>
            <person name="Liebl W."/>
        </authorList>
    </citation>
    <scope>NUCLEOTIDE SEQUENCE [LARGE SCALE GENOMIC DNA]</scope>
    <source>
        <strain evidence="3">ATCC 49972 / DSM 6192 / RI 19.B1</strain>
    </source>
</reference>
<gene>
    <name evidence="2" type="ordered locus">STHERM_c06770</name>
</gene>
<evidence type="ECO:0000259" key="1">
    <source>
        <dbReference type="Pfam" id="PF13581"/>
    </source>
</evidence>
<sequence>MIMPHYLRIGEKKLSRIRLTIHPGATVTEVFSLLRKVEIVGLPHASQTIIYAVLELVSNSLRALSKKVDPAPVYVTLAFKDGSFTAEVRDEAGGFDPSTLPYDIDLPVDRIDIESKAFQAYREANGNRHFGLGLYIAKKVFDRLEIHFFDGSGNEVPWDAQEKHGTLIRGSIAIGAPHGAERREAESTSR</sequence>
<dbReference type="Proteomes" id="UP000001296">
    <property type="component" value="Chromosome"/>
</dbReference>
<dbReference type="Pfam" id="PF13581">
    <property type="entry name" value="HATPase_c_2"/>
    <property type="match status" value="1"/>
</dbReference>
<dbReference type="PaxDb" id="665571-STHERM_c06770"/>
<name>E0RR58_WINT6</name>
<dbReference type="InterPro" id="IPR003594">
    <property type="entry name" value="HATPase_dom"/>
</dbReference>
<protein>
    <recommendedName>
        <fullName evidence="1">Histidine kinase/HSP90-like ATPase domain-containing protein</fullName>
    </recommendedName>
</protein>
<evidence type="ECO:0000313" key="3">
    <source>
        <dbReference type="Proteomes" id="UP000001296"/>
    </source>
</evidence>
<feature type="domain" description="Histidine kinase/HSP90-like ATPase" evidence="1">
    <location>
        <begin position="45"/>
        <end position="156"/>
    </location>
</feature>
<dbReference type="EMBL" id="CP001698">
    <property type="protein sequence ID" value="ADN01636.1"/>
    <property type="molecule type" value="Genomic_DNA"/>
</dbReference>
<reference key="1">
    <citation type="submission" date="2009-08" db="EMBL/GenBank/DDBJ databases">
        <title>The genome sequence of Spirochaeta thermophila DSM6192.</title>
        <authorList>
            <person name="Angelov A."/>
            <person name="Mientus M."/>
            <person name="Wittenberg S."/>
            <person name="Lehmann R."/>
            <person name="Liesegang H."/>
            <person name="Daniel R."/>
            <person name="Liebl W."/>
        </authorList>
    </citation>
    <scope>NUCLEOTIDE SEQUENCE</scope>
    <source>
        <strain>DSM 6192</strain>
    </source>
</reference>
<proteinExistence type="predicted"/>
<dbReference type="AlphaFoldDB" id="E0RR58"/>
<dbReference type="RefSeq" id="WP_013313477.1">
    <property type="nucleotide sequence ID" value="NC_014484.1"/>
</dbReference>